<dbReference type="PIRSF" id="PIRSF000505">
    <property type="entry name" value="EPSPS"/>
    <property type="match status" value="1"/>
</dbReference>
<feature type="domain" description="Enolpyruvate transferase" evidence="8">
    <location>
        <begin position="2"/>
        <end position="406"/>
    </location>
</feature>
<feature type="binding site" evidence="7">
    <location>
        <position position="7"/>
    </location>
    <ligand>
        <name>phosphoenolpyruvate</name>
        <dbReference type="ChEBI" id="CHEBI:58702"/>
    </ligand>
</feature>
<organism evidence="9 10">
    <name type="scientific">Candidatus Acutalibacter ornithocaccae</name>
    <dbReference type="NCBI Taxonomy" id="2838416"/>
    <lineage>
        <taxon>Bacteria</taxon>
        <taxon>Bacillati</taxon>
        <taxon>Bacillota</taxon>
        <taxon>Clostridia</taxon>
        <taxon>Eubacteriales</taxon>
        <taxon>Acutalibacteraceae</taxon>
        <taxon>Acutalibacter</taxon>
    </lineage>
</organism>
<keyword evidence="4 7" id="KW-0808">Transferase</keyword>
<feature type="binding site" evidence="7">
    <location>
        <position position="372"/>
    </location>
    <ligand>
        <name>phosphoenolpyruvate</name>
        <dbReference type="ChEBI" id="CHEBI:58702"/>
    </ligand>
</feature>
<evidence type="ECO:0000256" key="6">
    <source>
        <dbReference type="ARBA" id="ARBA00044633"/>
    </source>
</evidence>
<feature type="binding site" evidence="7">
    <location>
        <position position="150"/>
    </location>
    <ligand>
        <name>phosphoenolpyruvate</name>
        <dbReference type="ChEBI" id="CHEBI:58702"/>
    </ligand>
</feature>
<keyword evidence="3 7" id="KW-0028">Amino-acid biosynthesis</keyword>
<gene>
    <name evidence="7 9" type="primary">aroA</name>
    <name evidence="9" type="ORF">H9942_04180</name>
</gene>
<dbReference type="InterPro" id="IPR006264">
    <property type="entry name" value="EPSP_synthase"/>
</dbReference>
<feature type="binding site" evidence="7">
    <location>
        <position position="326"/>
    </location>
    <ligand>
        <name>3-phosphoshikimate</name>
        <dbReference type="ChEBI" id="CHEBI:145989"/>
    </ligand>
</feature>
<feature type="binding site" evidence="7">
    <location>
        <position position="149"/>
    </location>
    <ligand>
        <name>3-phosphoshikimate</name>
        <dbReference type="ChEBI" id="CHEBI:145989"/>
    </ligand>
</feature>
<dbReference type="Proteomes" id="UP000824214">
    <property type="component" value="Unassembled WGS sequence"/>
</dbReference>
<evidence type="ECO:0000256" key="5">
    <source>
        <dbReference type="ARBA" id="ARBA00023141"/>
    </source>
</evidence>
<dbReference type="PANTHER" id="PTHR21090:SF5">
    <property type="entry name" value="PENTAFUNCTIONAL AROM POLYPEPTIDE"/>
    <property type="match status" value="1"/>
</dbReference>
<accession>A0A9D2RZ23</accession>
<feature type="binding site" evidence="7">
    <location>
        <position position="106"/>
    </location>
    <ligand>
        <name>phosphoenolpyruvate</name>
        <dbReference type="ChEBI" id="CHEBI:58702"/>
    </ligand>
</feature>
<dbReference type="NCBIfam" id="TIGR01356">
    <property type="entry name" value="aroA"/>
    <property type="match status" value="1"/>
</dbReference>
<dbReference type="Pfam" id="PF00275">
    <property type="entry name" value="EPSP_synthase"/>
    <property type="match status" value="1"/>
</dbReference>
<dbReference type="Gene3D" id="3.65.10.10">
    <property type="entry name" value="Enolpyruvate transferase domain"/>
    <property type="match status" value="2"/>
</dbReference>
<evidence type="ECO:0000256" key="3">
    <source>
        <dbReference type="ARBA" id="ARBA00022605"/>
    </source>
</evidence>
<dbReference type="GO" id="GO:0009073">
    <property type="term" value="P:aromatic amino acid family biosynthetic process"/>
    <property type="evidence" value="ECO:0007669"/>
    <property type="project" value="UniProtKB-KW"/>
</dbReference>
<dbReference type="GO" id="GO:0003866">
    <property type="term" value="F:3-phosphoshikimate 1-carboxyvinyltransferase activity"/>
    <property type="evidence" value="ECO:0007669"/>
    <property type="project" value="UniProtKB-UniRule"/>
</dbReference>
<dbReference type="GO" id="GO:0005737">
    <property type="term" value="C:cytoplasm"/>
    <property type="evidence" value="ECO:0007669"/>
    <property type="project" value="UniProtKB-SubCell"/>
</dbReference>
<feature type="binding site" evidence="7">
    <location>
        <position position="398"/>
    </location>
    <ligand>
        <name>phosphoenolpyruvate</name>
        <dbReference type="ChEBI" id="CHEBI:58702"/>
    </ligand>
</feature>
<comment type="subcellular location">
    <subcellularLocation>
        <location evidence="7">Cytoplasm</location>
    </subcellularLocation>
</comment>
<evidence type="ECO:0000256" key="1">
    <source>
        <dbReference type="ARBA" id="ARBA00004811"/>
    </source>
</evidence>
<reference evidence="9" key="2">
    <citation type="submission" date="2021-04" db="EMBL/GenBank/DDBJ databases">
        <authorList>
            <person name="Gilroy R."/>
        </authorList>
    </citation>
    <scope>NUCLEOTIDE SEQUENCE</scope>
    <source>
        <strain evidence="9">ChiBcolR8-3208</strain>
    </source>
</reference>
<dbReference type="GO" id="GO:0009423">
    <property type="term" value="P:chorismate biosynthetic process"/>
    <property type="evidence" value="ECO:0007669"/>
    <property type="project" value="UniProtKB-UniRule"/>
</dbReference>
<keyword evidence="5 7" id="KW-0057">Aromatic amino acid biosynthesis</keyword>
<evidence type="ECO:0000256" key="4">
    <source>
        <dbReference type="ARBA" id="ARBA00022679"/>
    </source>
</evidence>
<evidence type="ECO:0000313" key="10">
    <source>
        <dbReference type="Proteomes" id="UP000824214"/>
    </source>
</evidence>
<dbReference type="PANTHER" id="PTHR21090">
    <property type="entry name" value="AROM/DEHYDROQUINATE SYNTHASE"/>
    <property type="match status" value="1"/>
</dbReference>
<evidence type="ECO:0000259" key="8">
    <source>
        <dbReference type="Pfam" id="PF00275"/>
    </source>
</evidence>
<dbReference type="InterPro" id="IPR001986">
    <property type="entry name" value="Enolpyruvate_Tfrase_dom"/>
</dbReference>
<evidence type="ECO:0000313" key="9">
    <source>
        <dbReference type="EMBL" id="HJB37249.1"/>
    </source>
</evidence>
<dbReference type="InterPro" id="IPR036968">
    <property type="entry name" value="Enolpyruvate_Tfrase_sf"/>
</dbReference>
<dbReference type="GO" id="GO:0008652">
    <property type="term" value="P:amino acid biosynthetic process"/>
    <property type="evidence" value="ECO:0007669"/>
    <property type="project" value="UniProtKB-KW"/>
</dbReference>
<proteinExistence type="inferred from homology"/>
<evidence type="ECO:0000256" key="2">
    <source>
        <dbReference type="ARBA" id="ARBA00009948"/>
    </source>
</evidence>
<feature type="active site" description="Proton acceptor" evidence="7">
    <location>
        <position position="299"/>
    </location>
</feature>
<feature type="binding site" evidence="7">
    <location>
        <position position="78"/>
    </location>
    <ligand>
        <name>phosphoenolpyruvate</name>
        <dbReference type="ChEBI" id="CHEBI:58702"/>
    </ligand>
</feature>
<reference evidence="9" key="1">
    <citation type="journal article" date="2021" name="PeerJ">
        <title>Extensive microbial diversity within the chicken gut microbiome revealed by metagenomics and culture.</title>
        <authorList>
            <person name="Gilroy R."/>
            <person name="Ravi A."/>
            <person name="Getino M."/>
            <person name="Pursley I."/>
            <person name="Horton D.L."/>
            <person name="Alikhan N.F."/>
            <person name="Baker D."/>
            <person name="Gharbi K."/>
            <person name="Hall N."/>
            <person name="Watson M."/>
            <person name="Adriaenssens E.M."/>
            <person name="Foster-Nyarko E."/>
            <person name="Jarju S."/>
            <person name="Secka A."/>
            <person name="Antonio M."/>
            <person name="Oren A."/>
            <person name="Chaudhuri R.R."/>
            <person name="La Ragione R."/>
            <person name="Hildebrand F."/>
            <person name="Pallen M.J."/>
        </authorList>
    </citation>
    <scope>NUCLEOTIDE SEQUENCE</scope>
    <source>
        <strain evidence="9">ChiBcolR8-3208</strain>
    </source>
</reference>
<comment type="similarity">
    <text evidence="2 7">Belongs to the EPSP synthase family.</text>
</comment>
<comment type="pathway">
    <text evidence="1 7">Metabolic intermediate biosynthesis; chorismate biosynthesis; chorismate from D-erythrose 4-phosphate and phosphoenolpyruvate: step 6/7.</text>
</comment>
<comment type="catalytic activity">
    <reaction evidence="6">
        <text>3-phosphoshikimate + phosphoenolpyruvate = 5-O-(1-carboxyvinyl)-3-phosphoshikimate + phosphate</text>
        <dbReference type="Rhea" id="RHEA:21256"/>
        <dbReference type="ChEBI" id="CHEBI:43474"/>
        <dbReference type="ChEBI" id="CHEBI:57701"/>
        <dbReference type="ChEBI" id="CHEBI:58702"/>
        <dbReference type="ChEBI" id="CHEBI:145989"/>
        <dbReference type="EC" id="2.5.1.19"/>
    </reaction>
    <physiologicalReaction direction="left-to-right" evidence="6">
        <dbReference type="Rhea" id="RHEA:21257"/>
    </physiologicalReaction>
</comment>
<feature type="binding site" evidence="7">
    <location>
        <position position="12"/>
    </location>
    <ligand>
        <name>3-phosphoshikimate</name>
        <dbReference type="ChEBI" id="CHEBI:145989"/>
    </ligand>
</feature>
<comment type="subunit">
    <text evidence="7">Monomer.</text>
</comment>
<dbReference type="PROSITE" id="PS00885">
    <property type="entry name" value="EPSP_SYNTHASE_2"/>
    <property type="match status" value="1"/>
</dbReference>
<feature type="binding site" evidence="7">
    <location>
        <position position="299"/>
    </location>
    <ligand>
        <name>3-phosphoshikimate</name>
        <dbReference type="ChEBI" id="CHEBI:145989"/>
    </ligand>
</feature>
<dbReference type="InterPro" id="IPR023193">
    <property type="entry name" value="EPSP_synthase_CS"/>
</dbReference>
<dbReference type="HAMAP" id="MF_00210">
    <property type="entry name" value="EPSP_synth"/>
    <property type="match status" value="1"/>
</dbReference>
<protein>
    <recommendedName>
        <fullName evidence="7">3-phosphoshikimate 1-carboxyvinyltransferase</fullName>
        <ecNumber evidence="7">2.5.1.19</ecNumber>
    </recommendedName>
    <alternativeName>
        <fullName evidence="7">5-enolpyruvylshikimate-3-phosphate synthase</fullName>
        <shortName evidence="7">EPSP synthase</shortName>
        <shortName evidence="7">EPSPS</shortName>
    </alternativeName>
</protein>
<comment type="function">
    <text evidence="7">Catalyzes the transfer of the enolpyruvyl moiety of phosphoenolpyruvate (PEP) to the 5-hydroxyl of shikimate-3-phosphate (S3P) to produce enolpyruvyl shikimate-3-phosphate and inorganic phosphate.</text>
</comment>
<dbReference type="CDD" id="cd01556">
    <property type="entry name" value="EPSP_synthase"/>
    <property type="match status" value="1"/>
</dbReference>
<feature type="binding site" evidence="7">
    <location>
        <position position="7"/>
    </location>
    <ligand>
        <name>3-phosphoshikimate</name>
        <dbReference type="ChEBI" id="CHEBI:145989"/>
    </ligand>
</feature>
<evidence type="ECO:0000256" key="7">
    <source>
        <dbReference type="HAMAP-Rule" id="MF_00210"/>
    </source>
</evidence>
<feature type="binding site" evidence="7">
    <location>
        <position position="8"/>
    </location>
    <ligand>
        <name>3-phosphoshikimate</name>
        <dbReference type="ChEBI" id="CHEBI:145989"/>
    </ligand>
</feature>
<dbReference type="SUPFAM" id="SSF55205">
    <property type="entry name" value="EPT/RTPC-like"/>
    <property type="match status" value="1"/>
</dbReference>
<feature type="binding site" evidence="7">
    <location>
        <position position="176"/>
    </location>
    <ligand>
        <name>3-phosphoshikimate</name>
        <dbReference type="ChEBI" id="CHEBI:145989"/>
    </ligand>
</feature>
<dbReference type="InterPro" id="IPR013792">
    <property type="entry name" value="RNA3'P_cycl/enolpyr_Trfase_a/b"/>
</dbReference>
<feature type="binding site" evidence="7">
    <location>
        <position position="330"/>
    </location>
    <ligand>
        <name>phosphoenolpyruvate</name>
        <dbReference type="ChEBI" id="CHEBI:58702"/>
    </ligand>
</feature>
<name>A0A9D2RZ23_9FIRM</name>
<dbReference type="EMBL" id="DWXZ01000081">
    <property type="protein sequence ID" value="HJB37249.1"/>
    <property type="molecule type" value="Genomic_DNA"/>
</dbReference>
<keyword evidence="7" id="KW-0963">Cytoplasm</keyword>
<dbReference type="AlphaFoldDB" id="A0A9D2RZ23"/>
<sequence>MRIPPSKSAAHRQVLCAALSRGKCTLSHVDMSEDIQATVAAVEALGAKVSFDEAAATLTLDAANLGRQNAAIDCRESGSTLRFLIPIVAALGVSARFVGRGRLPERPLGVYGELLPAHGVEFRSQGGLPLELSGKLKSGVYRMPGNVSSQFVTGLLFALPLLKGDSEIVLTSPLESKGYVALTLSILREYGVTAQETPQGWHIPGGQRYTPHNCQVEGDWSQAAFFLCMAALSPTGAPVAIQGLDAASLQGDKACVELFRQFGLPVSWEGGVLTARNPRAREPFGGLRGITIDAAQIPDMVPALSVCAALSQGETRILNAQRLRLKESDRLAAMAEAISGLGGRAQATADGLRIWGVPQLQGGVAQGKNDHRVVMALAAAGLRCAGTLAVTDAQSIRKSYPGFFRDFTTLGGSAHVLDLG</sequence>
<feature type="binding site" evidence="7">
    <location>
        <position position="148"/>
    </location>
    <ligand>
        <name>3-phosphoshikimate</name>
        <dbReference type="ChEBI" id="CHEBI:145989"/>
    </ligand>
</feature>
<comment type="caution">
    <text evidence="9">The sequence shown here is derived from an EMBL/GenBank/DDBJ whole genome shotgun (WGS) entry which is preliminary data.</text>
</comment>
<feature type="binding site" evidence="7">
    <location>
        <position position="150"/>
    </location>
    <ligand>
        <name>3-phosphoshikimate</name>
        <dbReference type="ChEBI" id="CHEBI:145989"/>
    </ligand>
</feature>
<dbReference type="EC" id="2.5.1.19" evidence="7"/>
<comment type="caution">
    <text evidence="7">Lacks conserved residue(s) required for the propagation of feature annotation.</text>
</comment>